<proteinExistence type="predicted"/>
<organism evidence="1 2">
    <name type="scientific">Mythimna loreyi</name>
    <dbReference type="NCBI Taxonomy" id="667449"/>
    <lineage>
        <taxon>Eukaryota</taxon>
        <taxon>Metazoa</taxon>
        <taxon>Ecdysozoa</taxon>
        <taxon>Arthropoda</taxon>
        <taxon>Hexapoda</taxon>
        <taxon>Insecta</taxon>
        <taxon>Pterygota</taxon>
        <taxon>Neoptera</taxon>
        <taxon>Endopterygota</taxon>
        <taxon>Lepidoptera</taxon>
        <taxon>Glossata</taxon>
        <taxon>Ditrysia</taxon>
        <taxon>Noctuoidea</taxon>
        <taxon>Noctuidae</taxon>
        <taxon>Noctuinae</taxon>
        <taxon>Hadenini</taxon>
        <taxon>Mythimna</taxon>
    </lineage>
</organism>
<evidence type="ECO:0000313" key="1">
    <source>
        <dbReference type="EMBL" id="KAJ8733170.1"/>
    </source>
</evidence>
<sequence length="197" mass="23150">MIGLIMDGVVTWTSDVEYYSKICLELEEKCDDKFYKLFQAYSNLLEAFDIFKKIFKFRILFRTFDTFFHGLLYVQVTLEVLNTDVMHFNKEEIRVFVIITVLLTGKNVVSVAAFSLYCEKLYLSLIEADAVCSRLQKSQQSNVEAKKLYKNVRRLNRAAFHKMTACRIFTIDGRLPFRFNSLVLEYIFVILQFAFVT</sequence>
<reference evidence="1" key="1">
    <citation type="submission" date="2023-03" db="EMBL/GenBank/DDBJ databases">
        <title>Chromosome-level genomes of two armyworms, Mythimna separata and Mythimna loreyi, provide insights into the biosynthesis and reception of sex pheromones.</title>
        <authorList>
            <person name="Zhao H."/>
        </authorList>
    </citation>
    <scope>NUCLEOTIDE SEQUENCE</scope>
    <source>
        <strain evidence="1">BeijingLab</strain>
    </source>
</reference>
<comment type="caution">
    <text evidence="1">The sequence shown here is derived from an EMBL/GenBank/DDBJ whole genome shotgun (WGS) entry which is preliminary data.</text>
</comment>
<protein>
    <submittedName>
        <fullName evidence="1">Uncharacterized protein</fullName>
    </submittedName>
</protein>
<name>A0ACC2R6S9_9NEOP</name>
<keyword evidence="2" id="KW-1185">Reference proteome</keyword>
<evidence type="ECO:0000313" key="2">
    <source>
        <dbReference type="Proteomes" id="UP001231649"/>
    </source>
</evidence>
<gene>
    <name evidence="1" type="ORF">PYW08_001468</name>
</gene>
<dbReference type="EMBL" id="CM056787">
    <property type="protein sequence ID" value="KAJ8733170.1"/>
    <property type="molecule type" value="Genomic_DNA"/>
</dbReference>
<accession>A0ACC2R6S9</accession>
<dbReference type="Proteomes" id="UP001231649">
    <property type="component" value="Chromosome 11"/>
</dbReference>